<keyword evidence="4" id="KW-0460">Magnesium</keyword>
<dbReference type="GO" id="GO:0016787">
    <property type="term" value="F:hydrolase activity"/>
    <property type="evidence" value="ECO:0007669"/>
    <property type="project" value="UniProtKB-KW"/>
</dbReference>
<dbReference type="InterPro" id="IPR029060">
    <property type="entry name" value="PIN-like_dom_sf"/>
</dbReference>
<gene>
    <name evidence="6" type="ORF">E3T55_10165</name>
</gene>
<reference evidence="6 7" key="1">
    <citation type="submission" date="2019-03" db="EMBL/GenBank/DDBJ databases">
        <title>Genomics of glacier-inhabiting Cryobacterium strains.</title>
        <authorList>
            <person name="Liu Q."/>
            <person name="Xin Y.-H."/>
        </authorList>
    </citation>
    <scope>NUCLEOTIDE SEQUENCE [LARGE SCALE GENOMIC DNA]</scope>
    <source>
        <strain evidence="6 7">Hh14</strain>
    </source>
</reference>
<feature type="domain" description="PIN" evidence="5">
    <location>
        <begin position="4"/>
        <end position="121"/>
    </location>
</feature>
<evidence type="ECO:0000259" key="5">
    <source>
        <dbReference type="Pfam" id="PF01850"/>
    </source>
</evidence>
<evidence type="ECO:0000256" key="3">
    <source>
        <dbReference type="ARBA" id="ARBA00022801"/>
    </source>
</evidence>
<dbReference type="Proteomes" id="UP000297447">
    <property type="component" value="Unassembled WGS sequence"/>
</dbReference>
<dbReference type="GO" id="GO:0004518">
    <property type="term" value="F:nuclease activity"/>
    <property type="evidence" value="ECO:0007669"/>
    <property type="project" value="UniProtKB-KW"/>
</dbReference>
<organism evidence="6 7">
    <name type="scientific">Cryobacterium frigoriphilum</name>
    <dbReference type="NCBI Taxonomy" id="1259150"/>
    <lineage>
        <taxon>Bacteria</taxon>
        <taxon>Bacillati</taxon>
        <taxon>Actinomycetota</taxon>
        <taxon>Actinomycetes</taxon>
        <taxon>Micrococcales</taxon>
        <taxon>Microbacteriaceae</taxon>
        <taxon>Cryobacterium</taxon>
    </lineage>
</organism>
<dbReference type="GO" id="GO:0046872">
    <property type="term" value="F:metal ion binding"/>
    <property type="evidence" value="ECO:0007669"/>
    <property type="project" value="UniProtKB-KW"/>
</dbReference>
<evidence type="ECO:0000256" key="2">
    <source>
        <dbReference type="ARBA" id="ARBA00022723"/>
    </source>
</evidence>
<dbReference type="RefSeq" id="WP_134519457.1">
    <property type="nucleotide sequence ID" value="NZ_SOHE01000044.1"/>
</dbReference>
<sequence length="135" mass="14719">MISYLDTSAVAKLLADEPETSPLREYLDEMLARGDAEIVSAYLAETELRRMATRTGIPQTAVTEVLSRLALMEMDRNLFRDAGLLPGTDLRSLDALHIAAALHVGAGEFVTYDRHQQQAAEAVGLPVRVPGRIGN</sequence>
<dbReference type="AlphaFoldDB" id="A0A4R9A179"/>
<accession>A0A4R9A179</accession>
<keyword evidence="7" id="KW-1185">Reference proteome</keyword>
<protein>
    <submittedName>
        <fullName evidence="6">PIN domain-containing protein</fullName>
    </submittedName>
</protein>
<proteinExistence type="predicted"/>
<dbReference type="EMBL" id="SOHE01000044">
    <property type="protein sequence ID" value="TFD50260.1"/>
    <property type="molecule type" value="Genomic_DNA"/>
</dbReference>
<evidence type="ECO:0000256" key="4">
    <source>
        <dbReference type="ARBA" id="ARBA00022842"/>
    </source>
</evidence>
<evidence type="ECO:0000313" key="7">
    <source>
        <dbReference type="Proteomes" id="UP000297447"/>
    </source>
</evidence>
<evidence type="ECO:0000256" key="1">
    <source>
        <dbReference type="ARBA" id="ARBA00022722"/>
    </source>
</evidence>
<keyword evidence="1" id="KW-0540">Nuclease</keyword>
<name>A0A4R9A179_9MICO</name>
<dbReference type="OrthoDB" id="1525146at2"/>
<dbReference type="Pfam" id="PF01850">
    <property type="entry name" value="PIN"/>
    <property type="match status" value="1"/>
</dbReference>
<dbReference type="SUPFAM" id="SSF88723">
    <property type="entry name" value="PIN domain-like"/>
    <property type="match status" value="1"/>
</dbReference>
<evidence type="ECO:0000313" key="6">
    <source>
        <dbReference type="EMBL" id="TFD50260.1"/>
    </source>
</evidence>
<keyword evidence="2" id="KW-0479">Metal-binding</keyword>
<dbReference type="CDD" id="cd09874">
    <property type="entry name" value="PIN_MT3492-like"/>
    <property type="match status" value="1"/>
</dbReference>
<dbReference type="Gene3D" id="3.40.50.1010">
    <property type="entry name" value="5'-nuclease"/>
    <property type="match status" value="1"/>
</dbReference>
<dbReference type="InterPro" id="IPR002716">
    <property type="entry name" value="PIN_dom"/>
</dbReference>
<comment type="caution">
    <text evidence="6">The sequence shown here is derived from an EMBL/GenBank/DDBJ whole genome shotgun (WGS) entry which is preliminary data.</text>
</comment>
<keyword evidence="3" id="KW-0378">Hydrolase</keyword>